<evidence type="ECO:0000259" key="10">
    <source>
        <dbReference type="Pfam" id="PF13967"/>
    </source>
</evidence>
<proteinExistence type="inferred from homology"/>
<evidence type="ECO:0000256" key="4">
    <source>
        <dbReference type="ARBA" id="ARBA00022692"/>
    </source>
</evidence>
<comment type="similarity">
    <text evidence="2">Belongs to the CSC1 (TC 1.A.17) family.</text>
</comment>
<keyword evidence="5 8" id="KW-1133">Transmembrane helix</keyword>
<evidence type="ECO:0000256" key="8">
    <source>
        <dbReference type="SAM" id="Phobius"/>
    </source>
</evidence>
<dbReference type="AlphaFoldDB" id="A0AAD7U5J3"/>
<keyword evidence="3" id="KW-0813">Transport</keyword>
<accession>A0AAD7U5J3</accession>
<feature type="region of interest" description="Disordered" evidence="7">
    <location>
        <begin position="706"/>
        <end position="758"/>
    </location>
</feature>
<dbReference type="GO" id="GO:0005886">
    <property type="term" value="C:plasma membrane"/>
    <property type="evidence" value="ECO:0007669"/>
    <property type="project" value="TreeGrafter"/>
</dbReference>
<dbReference type="PANTHER" id="PTHR13018:SF5">
    <property type="entry name" value="RE44586P"/>
    <property type="match status" value="1"/>
</dbReference>
<feature type="domain" description="CSC1/OSCA1-like N-terminal transmembrane" evidence="10">
    <location>
        <begin position="2"/>
        <end position="80"/>
    </location>
</feature>
<dbReference type="Pfam" id="PF02714">
    <property type="entry name" value="RSN1_7TM"/>
    <property type="match status" value="1"/>
</dbReference>
<dbReference type="InterPro" id="IPR045122">
    <property type="entry name" value="Csc1-like"/>
</dbReference>
<evidence type="ECO:0000256" key="5">
    <source>
        <dbReference type="ARBA" id="ARBA00022989"/>
    </source>
</evidence>
<feature type="domain" description="CSC1/OSCA1-like 7TM region" evidence="9">
    <location>
        <begin position="349"/>
        <end position="621"/>
    </location>
</feature>
<evidence type="ECO:0000256" key="1">
    <source>
        <dbReference type="ARBA" id="ARBA00004141"/>
    </source>
</evidence>
<evidence type="ECO:0000313" key="12">
    <source>
        <dbReference type="Proteomes" id="UP001230188"/>
    </source>
</evidence>
<keyword evidence="6 8" id="KW-0472">Membrane</keyword>
<evidence type="ECO:0000256" key="2">
    <source>
        <dbReference type="ARBA" id="ARBA00007779"/>
    </source>
</evidence>
<feature type="transmembrane region" description="Helical" evidence="8">
    <location>
        <begin position="565"/>
        <end position="586"/>
    </location>
</feature>
<feature type="transmembrane region" description="Helical" evidence="8">
    <location>
        <begin position="446"/>
        <end position="470"/>
    </location>
</feature>
<dbReference type="EMBL" id="JAQMWT010000686">
    <property type="protein sequence ID" value="KAJ8598134.1"/>
    <property type="molecule type" value="Genomic_DNA"/>
</dbReference>
<dbReference type="InterPro" id="IPR032880">
    <property type="entry name" value="CSC1/OSCA1-like_N"/>
</dbReference>
<feature type="transmembrane region" description="Helical" evidence="8">
    <location>
        <begin position="404"/>
        <end position="425"/>
    </location>
</feature>
<keyword evidence="4 8" id="KW-0812">Transmembrane</keyword>
<feature type="transmembrane region" description="Helical" evidence="8">
    <location>
        <begin position="598"/>
        <end position="625"/>
    </location>
</feature>
<protein>
    <submittedName>
        <fullName evidence="11">Uncharacterized protein</fullName>
    </submittedName>
</protein>
<evidence type="ECO:0000256" key="3">
    <source>
        <dbReference type="ARBA" id="ARBA00022448"/>
    </source>
</evidence>
<keyword evidence="12" id="KW-1185">Reference proteome</keyword>
<evidence type="ECO:0000256" key="6">
    <source>
        <dbReference type="ARBA" id="ARBA00023136"/>
    </source>
</evidence>
<comment type="caution">
    <text evidence="11">The sequence shown here is derived from an EMBL/GenBank/DDBJ whole genome shotgun (WGS) entry which is preliminary data.</text>
</comment>
<gene>
    <name evidence="11" type="ORF">CTAYLR_007422</name>
</gene>
<name>A0AAD7U5J3_9STRA</name>
<feature type="compositionally biased region" description="Low complexity" evidence="7">
    <location>
        <begin position="730"/>
        <end position="747"/>
    </location>
</feature>
<dbReference type="Pfam" id="PF13967">
    <property type="entry name" value="RSN1_TM"/>
    <property type="match status" value="1"/>
</dbReference>
<dbReference type="Proteomes" id="UP001230188">
    <property type="component" value="Unassembled WGS sequence"/>
</dbReference>
<organism evidence="11 12">
    <name type="scientific">Chrysophaeum taylorii</name>
    <dbReference type="NCBI Taxonomy" id="2483200"/>
    <lineage>
        <taxon>Eukaryota</taxon>
        <taxon>Sar</taxon>
        <taxon>Stramenopiles</taxon>
        <taxon>Ochrophyta</taxon>
        <taxon>Pelagophyceae</taxon>
        <taxon>Pelagomonadales</taxon>
        <taxon>Pelagomonadaceae</taxon>
        <taxon>Chrysophaeum</taxon>
    </lineage>
</organism>
<evidence type="ECO:0000256" key="7">
    <source>
        <dbReference type="SAM" id="MobiDB-lite"/>
    </source>
</evidence>
<reference evidence="11" key="1">
    <citation type="submission" date="2023-01" db="EMBL/GenBank/DDBJ databases">
        <title>Metagenome sequencing of chrysophaentin producing Chrysophaeum taylorii.</title>
        <authorList>
            <person name="Davison J."/>
            <person name="Bewley C."/>
        </authorList>
    </citation>
    <scope>NUCLEOTIDE SEQUENCE</scope>
    <source>
        <strain evidence="11">NIES-1699</strain>
    </source>
</reference>
<dbReference type="PANTHER" id="PTHR13018">
    <property type="entry name" value="PROBABLE MEMBRANE PROTEIN DUF221-RELATED"/>
    <property type="match status" value="1"/>
</dbReference>
<feature type="transmembrane region" description="Helical" evidence="8">
    <location>
        <begin position="353"/>
        <end position="373"/>
    </location>
</feature>
<feature type="transmembrane region" description="Helical" evidence="8">
    <location>
        <begin position="490"/>
        <end position="515"/>
    </location>
</feature>
<evidence type="ECO:0000313" key="11">
    <source>
        <dbReference type="EMBL" id="KAJ8598134.1"/>
    </source>
</evidence>
<sequence length="758" mass="84079">MIGLDAFVVLRFFRMWKRLFGLGVLFGTIVLMPTYQTGMKGETGFYEFTMRNLKKGSVRLWAPWSFVYFWTFLVLRSLERESRLFLEWRREYLSEGDQIQARCSVIVERVPPALRADEALLEYFGTLVGSENVFSAVVYLDLRDLENKLRRRDKIASSYRRALDGKGCCEADASALASRLDEADAQLALARDRALAEEAIILRTSTDLQQKNEGEEERPRGWLGRKIAEFEKNQLGVVESTAPPPPQASAAAGVSDLLRTAVDTSQNTLDATLGGLTTTLNLEDLVNRYYQKSSTGVVTLTNPGTAADVSQLALTSTPLGIEAKPAPPPSDVVWQNAGVAVGAAEWRSMVADAGLWFAAILWTPVVSVIQALSNLSEMAKLLPFLRPFVKRDQYEYARTLVTGYVPVVALLGLLAIVPICLELVAIQYIGHKSYAEVQRYVLSRHFYFQLLSIFVTVLAGSISSVLKSFFNHPQSLLKLLGKSLPNISAYFVQTVIVKTLFSLAWELARPLPYFFTSARRKYRRWVTKNQRTFRPLPPEFRIGHQVPSALMVVLVGTLYAPIAPLILPLSFCFFVVADAVFARQFLFVYVSTYEGGGLFLWPALVSFSILSLVVSQCTVISYLTILSGARQAPLLAPLPFVTVVVYRRLVRFYQSPAKVLDRETAVCHDLYDTSRYRHLLVADLYRHPALYVDSVTAARVRAEVARGDDDDDAHINGGPPPKDPPNPLVAAAAGEHSGAAADAPLLLEDPDESKGASS</sequence>
<feature type="transmembrane region" description="Helical" evidence="8">
    <location>
        <begin position="58"/>
        <end position="75"/>
    </location>
</feature>
<feature type="compositionally biased region" description="Pro residues" evidence="7">
    <location>
        <begin position="718"/>
        <end position="727"/>
    </location>
</feature>
<feature type="transmembrane region" description="Helical" evidence="8">
    <location>
        <begin position="19"/>
        <end position="38"/>
    </location>
</feature>
<dbReference type="GO" id="GO:0005227">
    <property type="term" value="F:calcium-activated cation channel activity"/>
    <property type="evidence" value="ECO:0007669"/>
    <property type="project" value="InterPro"/>
</dbReference>
<dbReference type="InterPro" id="IPR003864">
    <property type="entry name" value="CSC1/OSCA1-like_7TM"/>
</dbReference>
<comment type="subcellular location">
    <subcellularLocation>
        <location evidence="1">Membrane</location>
        <topology evidence="1">Multi-pass membrane protein</topology>
    </subcellularLocation>
</comment>
<evidence type="ECO:0000259" key="9">
    <source>
        <dbReference type="Pfam" id="PF02714"/>
    </source>
</evidence>